<comment type="similarity">
    <text evidence="2">Belongs to the nucleoporin Nup133 family.</text>
</comment>
<evidence type="ECO:0000256" key="4">
    <source>
        <dbReference type="ARBA" id="ARBA00022816"/>
    </source>
</evidence>
<dbReference type="InterPro" id="IPR014908">
    <property type="entry name" value="Nucleoporin_Nup133/Nup155_N"/>
</dbReference>
<dbReference type="InterPro" id="IPR007187">
    <property type="entry name" value="Nucleoporin_Nup133/Nup155_C"/>
</dbReference>
<comment type="caution">
    <text evidence="11">The sequence shown here is derived from an EMBL/GenBank/DDBJ whole genome shotgun (WGS) entry which is preliminary data.</text>
</comment>
<dbReference type="Pfam" id="PF03177">
    <property type="entry name" value="Nucleoporin_C"/>
    <property type="match status" value="1"/>
</dbReference>
<comment type="subcellular location">
    <subcellularLocation>
        <location evidence="1">Nucleus envelope</location>
    </subcellularLocation>
</comment>
<dbReference type="GO" id="GO:0006606">
    <property type="term" value="P:protein import into nucleus"/>
    <property type="evidence" value="ECO:0007669"/>
    <property type="project" value="TreeGrafter"/>
</dbReference>
<dbReference type="InterPro" id="IPR015943">
    <property type="entry name" value="WD40/YVTN_repeat-like_dom_sf"/>
</dbReference>
<accession>A0A7C8ICI5</accession>
<evidence type="ECO:0000259" key="9">
    <source>
        <dbReference type="Pfam" id="PF03177"/>
    </source>
</evidence>
<feature type="domain" description="Nucleoporin Nup133/Nup155-like C-terminal" evidence="9">
    <location>
        <begin position="632"/>
        <end position="1293"/>
    </location>
</feature>
<dbReference type="GO" id="GO:0017056">
    <property type="term" value="F:structural constituent of nuclear pore"/>
    <property type="evidence" value="ECO:0007669"/>
    <property type="project" value="InterPro"/>
</dbReference>
<dbReference type="Pfam" id="PF08801">
    <property type="entry name" value="Nucleoporin_N"/>
    <property type="match status" value="1"/>
</dbReference>
<keyword evidence="3" id="KW-0813">Transport</keyword>
<dbReference type="EMBL" id="JAADJZ010000009">
    <property type="protein sequence ID" value="KAF2872713.1"/>
    <property type="molecule type" value="Genomic_DNA"/>
</dbReference>
<evidence type="ECO:0000313" key="11">
    <source>
        <dbReference type="EMBL" id="KAF2872713.1"/>
    </source>
</evidence>
<evidence type="ECO:0000259" key="10">
    <source>
        <dbReference type="Pfam" id="PF08801"/>
    </source>
</evidence>
<feature type="compositionally biased region" description="Polar residues" evidence="8">
    <location>
        <begin position="1"/>
        <end position="14"/>
    </location>
</feature>
<feature type="region of interest" description="Disordered" evidence="8">
    <location>
        <begin position="1300"/>
        <end position="1367"/>
    </location>
</feature>
<evidence type="ECO:0000313" key="12">
    <source>
        <dbReference type="Proteomes" id="UP000481861"/>
    </source>
</evidence>
<dbReference type="Gene3D" id="2.130.10.10">
    <property type="entry name" value="YVTN repeat-like/Quinoprotein amine dehydrogenase"/>
    <property type="match status" value="1"/>
</dbReference>
<name>A0A7C8ICI5_9PLEO</name>
<feature type="domain" description="Nucleoporin Nup133/Nup155-like N-terminal" evidence="10">
    <location>
        <begin position="104"/>
        <end position="520"/>
    </location>
</feature>
<dbReference type="SUPFAM" id="SSF117289">
    <property type="entry name" value="Nucleoporin domain"/>
    <property type="match status" value="1"/>
</dbReference>
<keyword evidence="5" id="KW-0653">Protein transport</keyword>
<keyword evidence="12" id="KW-1185">Reference proteome</keyword>
<evidence type="ECO:0000256" key="6">
    <source>
        <dbReference type="ARBA" id="ARBA00023010"/>
    </source>
</evidence>
<dbReference type="GO" id="GO:0000972">
    <property type="term" value="P:transcription-dependent tethering of RNA polymerase II gene DNA at nuclear periphery"/>
    <property type="evidence" value="ECO:0007669"/>
    <property type="project" value="TreeGrafter"/>
</dbReference>
<dbReference type="GO" id="GO:0016973">
    <property type="term" value="P:poly(A)+ mRNA export from nucleus"/>
    <property type="evidence" value="ECO:0007669"/>
    <property type="project" value="TreeGrafter"/>
</dbReference>
<evidence type="ECO:0000256" key="5">
    <source>
        <dbReference type="ARBA" id="ARBA00022927"/>
    </source>
</evidence>
<keyword evidence="7" id="KW-0539">Nucleus</keyword>
<evidence type="ECO:0000256" key="2">
    <source>
        <dbReference type="ARBA" id="ARBA00005569"/>
    </source>
</evidence>
<proteinExistence type="inferred from homology"/>
<protein>
    <submittedName>
        <fullName evidence="11">Non-repetitive/WGA-negative nucleoporin C-terminal-domain-containing protein</fullName>
    </submittedName>
</protein>
<feature type="compositionally biased region" description="Polar residues" evidence="8">
    <location>
        <begin position="40"/>
        <end position="58"/>
    </location>
</feature>
<dbReference type="OrthoDB" id="103454at2759"/>
<evidence type="ECO:0000256" key="7">
    <source>
        <dbReference type="ARBA" id="ARBA00023242"/>
    </source>
</evidence>
<dbReference type="Proteomes" id="UP000481861">
    <property type="component" value="Unassembled WGS sequence"/>
</dbReference>
<dbReference type="GO" id="GO:0031080">
    <property type="term" value="C:nuclear pore outer ring"/>
    <property type="evidence" value="ECO:0007669"/>
    <property type="project" value="TreeGrafter"/>
</dbReference>
<keyword evidence="6" id="KW-0811">Translocation</keyword>
<dbReference type="PANTHER" id="PTHR13405:SF11">
    <property type="entry name" value="NUCLEAR PORE COMPLEX PROTEIN NUP133"/>
    <property type="match status" value="1"/>
</dbReference>
<evidence type="ECO:0000256" key="3">
    <source>
        <dbReference type="ARBA" id="ARBA00022448"/>
    </source>
</evidence>
<feature type="compositionally biased region" description="Acidic residues" evidence="8">
    <location>
        <begin position="1356"/>
        <end position="1367"/>
    </location>
</feature>
<gene>
    <name evidence="11" type="ORF">BDV95DRAFT_519677</name>
</gene>
<feature type="compositionally biased region" description="Acidic residues" evidence="8">
    <location>
        <begin position="1313"/>
        <end position="1343"/>
    </location>
</feature>
<sequence>MFSPEASLQGTRGSLRNPRRRQRKDSDGPQQPRRKRSKLSEGTFNSTTDAHANGNGSALMNGHASHGHGPASVDSSLVLVDMPVREKKTLVKRAPKDDTASYLTKNDHYAVKKLPGFPQSLSRAKTPFRASALPSAGLALALTTDRALVWEYTSIAGAAKVLTLPLPFGLKASDPLPIGAVVRNGPTNDFGIVAIAPTNGKITFWENVETAEAHSHFPQRQQGVHGSLRLYSGETITDLVDVEHAGYVLILSSGRLAQLTLRDSQGRPSIATSILNAPNGSNGSFFSFKGLLGATIRKTIASVRAHPSKSKGQMEVVTATRSGVFQVWDLSWSGQQIFKRELDVHAAALATVQEGTAPETRGQHDIHILDFAILDQQHVEGSIPMLVLVALSGRNTLDYSLLEVDLLDSSGAVRRAIPIRNFQQTQLSHEPAGSLMLPNPGHTALVQLPGAVVVASLAEPEESPEAQLQSDSGSSTLPFQDSIYFREEAHVHITGSALETTSRKDQQCSALLFVQNYGILQISARPPARDNDTGTHKVTARSKIEQATFFSTVPGNIIDFSVKSRYTFAQEEVENAAIDISRDILSSSYDHLENSTASMEDHLQERAAAVHTLMAHLRSDYPPFSFPVKWQLMWLAERLAAAQQLWAWYQDKLIDQQVHPESYHENISLGRIIKAVGKSYKTPINEEAGETDWIRQYFLKDIPLINILITSSWQLLRLCYLNSDTKQRPATMQMMSEGIDILLVSLEGATDFRVKNCEHYGLDPANLEDGILKPDCGMDELPHFWTSSHNVLNATRSLIDVGRSMAVESFELGETEELAQKIALDLYRLVALGCRVHIERFQWALGQNDEKKREMGKSLKEEWDRRVRPNHIQGLVDVGLASDGMDLSEKYHDMPTLANLIWDESNFLEESRAGSESKMEQAEISVKMNKIKERIRRYFDNFGDAWAEAFYSKLVTENRSGLVFSKEYLNQPALTKFLRAKPARARLGWINEVCGEKNYEAAAAALEVASRQETNAWCSKVELSIAKLALLCKQEKKPGASSEPEQLEEKTRAEKIRDARSIAIEQQLEYSRMQGSIRDTFLLFTEDALDNESAVQLLMDEFGGRLKERPALQALLRQGFDNLVHNRVMEPALMIDVLTLVTAKDGESGQNVLEPSEFCMALRVIVICWDSIHKNSRNGLLNLIWKRLCIRDDWENINNTLDISDVELHDSLVTSALGWAFKGLLKSIEQDPLSRLAWPKKPSELLGAGCTNGELCCRFGSEDLRNPIINDNLADDEILQTHIEKHRLEEWFEAGCAAGKREYEDEKTRPADEDVDEAADFDYDLEDDSVSVEGDSPDEDEAIADTIEINGVQDATGEDDDVEMQDQ</sequence>
<dbReference type="PANTHER" id="PTHR13405">
    <property type="entry name" value="NUCLEAR PORE COMPLEX PROTEIN NUP133"/>
    <property type="match status" value="1"/>
</dbReference>
<evidence type="ECO:0000256" key="8">
    <source>
        <dbReference type="SAM" id="MobiDB-lite"/>
    </source>
</evidence>
<evidence type="ECO:0000256" key="1">
    <source>
        <dbReference type="ARBA" id="ARBA00004259"/>
    </source>
</evidence>
<dbReference type="Gene3D" id="1.20.58.1380">
    <property type="match status" value="1"/>
</dbReference>
<dbReference type="InterPro" id="IPR037624">
    <property type="entry name" value="Nup133-like"/>
</dbReference>
<reference evidence="11 12" key="1">
    <citation type="submission" date="2020-01" db="EMBL/GenBank/DDBJ databases">
        <authorList>
            <consortium name="DOE Joint Genome Institute"/>
            <person name="Haridas S."/>
            <person name="Albert R."/>
            <person name="Binder M."/>
            <person name="Bloem J."/>
            <person name="Labutti K."/>
            <person name="Salamov A."/>
            <person name="Andreopoulos B."/>
            <person name="Baker S.E."/>
            <person name="Barry K."/>
            <person name="Bills G."/>
            <person name="Bluhm B.H."/>
            <person name="Cannon C."/>
            <person name="Castanera R."/>
            <person name="Culley D.E."/>
            <person name="Daum C."/>
            <person name="Ezra D."/>
            <person name="Gonzalez J.B."/>
            <person name="Henrissat B."/>
            <person name="Kuo A."/>
            <person name="Liang C."/>
            <person name="Lipzen A."/>
            <person name="Lutzoni F."/>
            <person name="Magnuson J."/>
            <person name="Mondo S."/>
            <person name="Nolan M."/>
            <person name="Ohm R."/>
            <person name="Pangilinan J."/>
            <person name="Park H.-J.H."/>
            <person name="Ramirez L."/>
            <person name="Alfaro M."/>
            <person name="Sun H."/>
            <person name="Tritt A."/>
            <person name="Yoshinaga Y."/>
            <person name="Zwiers L.-H.L."/>
            <person name="Turgeon B.G."/>
            <person name="Goodwin S.B."/>
            <person name="Spatafora J.W."/>
            <person name="Crous P.W."/>
            <person name="Grigoriev I.V."/>
        </authorList>
    </citation>
    <scope>NUCLEOTIDE SEQUENCE [LARGE SCALE GENOMIC DNA]</scope>
    <source>
        <strain evidence="11 12">CBS 611.86</strain>
    </source>
</reference>
<organism evidence="11 12">
    <name type="scientific">Massariosphaeria phaeospora</name>
    <dbReference type="NCBI Taxonomy" id="100035"/>
    <lineage>
        <taxon>Eukaryota</taxon>
        <taxon>Fungi</taxon>
        <taxon>Dikarya</taxon>
        <taxon>Ascomycota</taxon>
        <taxon>Pezizomycotina</taxon>
        <taxon>Dothideomycetes</taxon>
        <taxon>Pleosporomycetidae</taxon>
        <taxon>Pleosporales</taxon>
        <taxon>Pleosporales incertae sedis</taxon>
        <taxon>Massariosphaeria</taxon>
    </lineage>
</organism>
<feature type="compositionally biased region" description="Basic and acidic residues" evidence="8">
    <location>
        <begin position="1300"/>
        <end position="1312"/>
    </location>
</feature>
<feature type="region of interest" description="Disordered" evidence="8">
    <location>
        <begin position="1"/>
        <end position="72"/>
    </location>
</feature>
<keyword evidence="4" id="KW-0509">mRNA transport</keyword>